<accession>A0A328ERL8</accession>
<dbReference type="InterPro" id="IPR014729">
    <property type="entry name" value="Rossmann-like_a/b/a_fold"/>
</dbReference>
<evidence type="ECO:0000259" key="1">
    <source>
        <dbReference type="Pfam" id="PF01507"/>
    </source>
</evidence>
<dbReference type="NCBIfam" id="TIGR03183">
    <property type="entry name" value="DNA_S_dndC"/>
    <property type="match status" value="1"/>
</dbReference>
<sequence length="454" mass="52278">MSNKTIQDIYAEIQEVYQRFPQPWVIGYSGGKDSTTVLQLVWYALAQLPESKRQKHVYVIASDTKVETPLIVGHINSTLSLINDQARQQGMPFSATKVEPVLNDTFWVNLIGRGYPAPTTRFRWCTERLKIRPSTRFIQEKVTAFGEVILILGIRKAESSTRMQLMNSYQIGEHVLRRNGSTPGAYVYAPIADMSTDEVWSYLQQVKSPWGGDNRKLVALYRNASAGECPLMIDESAPSCGSSRFGCWVCTVAERDYAMEAMIDNGEEWLEPLLELRDFLAMTSDPDRKLEYRDIRGRDGRVVFKKDGTAAARTFKLEVSKDILRKLLTIDKSVREKGIKLIDETELAEIRRIWRIERQDWGDSVAQIYLDIFGIKPQWIDDDDEYFGENEKELLVSICKEHSVPYEIVAKLIEVERSSFGMARRANVFREIRKILHEEWRSKIRSLTQSQLQI</sequence>
<proteinExistence type="predicted"/>
<evidence type="ECO:0000313" key="2">
    <source>
        <dbReference type="EMBL" id="RAL70566.1"/>
    </source>
</evidence>
<dbReference type="EMBL" id="QGLD01000009">
    <property type="protein sequence ID" value="RAL70566.1"/>
    <property type="molecule type" value="Genomic_DNA"/>
</dbReference>
<dbReference type="PANTHER" id="PTHR43196:SF2">
    <property type="entry name" value="PHOSPHOADENOSINE PHOSPHOSULFATE REDUCTASE"/>
    <property type="match status" value="1"/>
</dbReference>
<protein>
    <submittedName>
        <fullName evidence="2">3'-phosphoadenosine 5'-phosphosulfate sulfurtransferase DndC</fullName>
    </submittedName>
</protein>
<feature type="domain" description="Phosphoadenosine phosphosulphate reductase" evidence="1">
    <location>
        <begin position="25"/>
        <end position="251"/>
    </location>
</feature>
<dbReference type="SUPFAM" id="SSF52402">
    <property type="entry name" value="Adenine nucleotide alpha hydrolases-like"/>
    <property type="match status" value="1"/>
</dbReference>
<dbReference type="Pfam" id="PF01507">
    <property type="entry name" value="PAPS_reduct"/>
    <property type="match status" value="1"/>
</dbReference>
<gene>
    <name evidence="2" type="ORF">C1G86_0942</name>
</gene>
<keyword evidence="2" id="KW-0808">Transferase</keyword>
<evidence type="ECO:0000313" key="3">
    <source>
        <dbReference type="Proteomes" id="UP000248786"/>
    </source>
</evidence>
<comment type="caution">
    <text evidence="2">The sequence shown here is derived from an EMBL/GenBank/DDBJ whole genome shotgun (WGS) entry which is preliminary data.</text>
</comment>
<dbReference type="InterPro" id="IPR050128">
    <property type="entry name" value="Sulfate_adenylyltrnsfr_sub2"/>
</dbReference>
<dbReference type="AlphaFoldDB" id="A0A328ERL8"/>
<dbReference type="InterPro" id="IPR017598">
    <property type="entry name" value="SulphurTrfase_DndC"/>
</dbReference>
<reference evidence="2 3" key="1">
    <citation type="submission" date="2018-05" db="EMBL/GenBank/DDBJ databases">
        <title>Draft genome sequences of Dehalococcoides mccartyi strains RC and KS.</title>
        <authorList>
            <person name="Higgins S.A."/>
            <person name="Padilla-Crespo E."/>
            <person name="Loeffler F.E."/>
        </authorList>
    </citation>
    <scope>NUCLEOTIDE SEQUENCE [LARGE SCALE GENOMIC DNA]</scope>
    <source>
        <strain evidence="2 3">KS</strain>
    </source>
</reference>
<dbReference type="Gene3D" id="3.40.50.620">
    <property type="entry name" value="HUPs"/>
    <property type="match status" value="1"/>
</dbReference>
<dbReference type="InterPro" id="IPR002500">
    <property type="entry name" value="PAPS_reduct_dom"/>
</dbReference>
<dbReference type="NCBIfam" id="NF005316">
    <property type="entry name" value="PRK06850.1"/>
    <property type="match status" value="1"/>
</dbReference>
<dbReference type="PANTHER" id="PTHR43196">
    <property type="entry name" value="SULFATE ADENYLYLTRANSFERASE SUBUNIT 2"/>
    <property type="match status" value="1"/>
</dbReference>
<dbReference type="GO" id="GO:0016740">
    <property type="term" value="F:transferase activity"/>
    <property type="evidence" value="ECO:0007669"/>
    <property type="project" value="UniProtKB-KW"/>
</dbReference>
<organism evidence="2 3">
    <name type="scientific">Dehalococcoides mccartyi</name>
    <dbReference type="NCBI Taxonomy" id="61435"/>
    <lineage>
        <taxon>Bacteria</taxon>
        <taxon>Bacillati</taxon>
        <taxon>Chloroflexota</taxon>
        <taxon>Dehalococcoidia</taxon>
        <taxon>Dehalococcoidales</taxon>
        <taxon>Dehalococcoidaceae</taxon>
        <taxon>Dehalococcoides</taxon>
    </lineage>
</organism>
<name>A0A328ERL8_9CHLR</name>
<dbReference type="Proteomes" id="UP000248786">
    <property type="component" value="Unassembled WGS sequence"/>
</dbReference>